<name>K9W9C6_9CYAN</name>
<keyword evidence="1" id="KW-1133">Transmembrane helix</keyword>
<keyword evidence="3" id="KW-1185">Reference proteome</keyword>
<dbReference type="AlphaFoldDB" id="K9W9C6"/>
<keyword evidence="1" id="KW-0472">Membrane</keyword>
<organism evidence="2 3">
    <name type="scientific">Allocoleopsis franciscana PCC 7113</name>
    <dbReference type="NCBI Taxonomy" id="1173027"/>
    <lineage>
        <taxon>Bacteria</taxon>
        <taxon>Bacillati</taxon>
        <taxon>Cyanobacteriota</taxon>
        <taxon>Cyanophyceae</taxon>
        <taxon>Coleofasciculales</taxon>
        <taxon>Coleofasciculaceae</taxon>
        <taxon>Allocoleopsis</taxon>
        <taxon>Allocoleopsis franciscana</taxon>
    </lineage>
</organism>
<evidence type="ECO:0000256" key="1">
    <source>
        <dbReference type="SAM" id="Phobius"/>
    </source>
</evidence>
<dbReference type="Proteomes" id="UP000010471">
    <property type="component" value="Chromosome"/>
</dbReference>
<evidence type="ECO:0000313" key="2">
    <source>
        <dbReference type="EMBL" id="AFZ16072.1"/>
    </source>
</evidence>
<feature type="transmembrane region" description="Helical" evidence="1">
    <location>
        <begin position="37"/>
        <end position="56"/>
    </location>
</feature>
<dbReference type="EMBL" id="CP003630">
    <property type="protein sequence ID" value="AFZ16072.1"/>
    <property type="molecule type" value="Genomic_DNA"/>
</dbReference>
<evidence type="ECO:0000313" key="3">
    <source>
        <dbReference type="Proteomes" id="UP000010471"/>
    </source>
</evidence>
<protein>
    <submittedName>
        <fullName evidence="2">Uncharacterized protein</fullName>
    </submittedName>
</protein>
<dbReference type="HOGENOM" id="CLU_2585764_0_0_3"/>
<gene>
    <name evidence="2" type="ORF">Mic7113_0134</name>
</gene>
<reference evidence="2 3" key="1">
    <citation type="submission" date="2012-06" db="EMBL/GenBank/DDBJ databases">
        <title>Finished chromosome of genome of Microcoleus sp. PCC 7113.</title>
        <authorList>
            <consortium name="US DOE Joint Genome Institute"/>
            <person name="Gugger M."/>
            <person name="Coursin T."/>
            <person name="Rippka R."/>
            <person name="Tandeau De Marsac N."/>
            <person name="Huntemann M."/>
            <person name="Wei C.-L."/>
            <person name="Han J."/>
            <person name="Detter J.C."/>
            <person name="Han C."/>
            <person name="Tapia R."/>
            <person name="Chen A."/>
            <person name="Kyrpides N."/>
            <person name="Mavromatis K."/>
            <person name="Markowitz V."/>
            <person name="Szeto E."/>
            <person name="Ivanova N."/>
            <person name="Pagani I."/>
            <person name="Pati A."/>
            <person name="Goodwin L."/>
            <person name="Nordberg H.P."/>
            <person name="Cantor M.N."/>
            <person name="Hua S.X."/>
            <person name="Woyke T."/>
            <person name="Kerfeld C.A."/>
        </authorList>
    </citation>
    <scope>NUCLEOTIDE SEQUENCE [LARGE SCALE GENOMIC DNA]</scope>
    <source>
        <strain evidence="2 3">PCC 7113</strain>
    </source>
</reference>
<sequence length="80" mass="8850">MFNQTSTLDQDLKNTYLIVSCRQRKAQETSAIVSEEVAIITCSLLIAVIAILMLIVTQSIYAVTWGTATIWQLVNGKGLF</sequence>
<dbReference type="KEGG" id="mic:Mic7113_0134"/>
<keyword evidence="1" id="KW-0812">Transmembrane</keyword>
<proteinExistence type="predicted"/>
<accession>K9W9C6</accession>
<dbReference type="RefSeq" id="WP_015180236.1">
    <property type="nucleotide sequence ID" value="NC_019738.1"/>
</dbReference>